<keyword evidence="2" id="KW-1185">Reference proteome</keyword>
<dbReference type="EMBL" id="JANJQO010001236">
    <property type="protein sequence ID" value="KAJ2971972.1"/>
    <property type="molecule type" value="Genomic_DNA"/>
</dbReference>
<reference evidence="1" key="1">
    <citation type="submission" date="2022-08" db="EMBL/GenBank/DDBJ databases">
        <title>Genome Sequence of Lecanicillium fungicola.</title>
        <authorList>
            <person name="Buettner E."/>
        </authorList>
    </citation>
    <scope>NUCLEOTIDE SEQUENCE</scope>
    <source>
        <strain evidence="1">Babe33</strain>
    </source>
</reference>
<accession>A0ACC1MZ92</accession>
<evidence type="ECO:0000313" key="2">
    <source>
        <dbReference type="Proteomes" id="UP001143910"/>
    </source>
</evidence>
<sequence>MNTFRSLRPIARVAFQPSTLPRIARCYSSKTYEYIQTSTPSPGVGQVTLNRPKALNALCTPLITELNEALNEFNASDDTKVIILTGSERAFAAGADIKEMAPLTFSEAYTKSFIESWSLLTTQIKKPIIAAVSGHALGGGCELAMMCDLIYCTETANFGQPEVKLGTIPGAGGSQRLTRAIGKAKSMELILSGRSFSGVEAERWGVAARTFPTHEALMGETLKLAETIASYSRVAVQACKEVVNKSQDLALRDGVEFERRVFHGLFGSQDQKIGMKAFAEKKKAECVMNGSSKTKPRSGHGADLLELLYQPLTLLDCLHTFCGACLKEWFRFQKQKFERAPSPPGPDAVVFTCPSCRAAVRDTKHNATVVTLLDMYIAAKPGKARTPEDKEEMNDKYNPGDQVIPLITTRERTAEDRRAEEEDRRLLEEVREMSIRDAEGGVPPMTSRTRRGSRGAEERISSRRTRDDGRTRRNPSQLGLLNDGSRRQRGESQHRQVGHQSSLRSLISSADLSERDIEREIEDFARQIQEEGLLDGLDLDNIDLSRDDELSRRITEAYRRRQRGRAAIQPNRRDSPTSRNETTTRNVESRLDPRPHPFAG</sequence>
<organism evidence="1 2">
    <name type="scientific">Zarea fungicola</name>
    <dbReference type="NCBI Taxonomy" id="93591"/>
    <lineage>
        <taxon>Eukaryota</taxon>
        <taxon>Fungi</taxon>
        <taxon>Dikarya</taxon>
        <taxon>Ascomycota</taxon>
        <taxon>Pezizomycotina</taxon>
        <taxon>Sordariomycetes</taxon>
        <taxon>Hypocreomycetidae</taxon>
        <taxon>Hypocreales</taxon>
        <taxon>Cordycipitaceae</taxon>
        <taxon>Zarea</taxon>
    </lineage>
</organism>
<comment type="caution">
    <text evidence="1">The sequence shown here is derived from an EMBL/GenBank/DDBJ whole genome shotgun (WGS) entry which is preliminary data.</text>
</comment>
<name>A0ACC1MZ92_9HYPO</name>
<evidence type="ECO:0000313" key="1">
    <source>
        <dbReference type="EMBL" id="KAJ2971972.1"/>
    </source>
</evidence>
<gene>
    <name evidence="1" type="ORF">NQ176_g7424</name>
</gene>
<protein>
    <submittedName>
        <fullName evidence="1">Uncharacterized protein</fullName>
    </submittedName>
</protein>
<proteinExistence type="predicted"/>
<dbReference type="Proteomes" id="UP001143910">
    <property type="component" value="Unassembled WGS sequence"/>
</dbReference>